<organism evidence="1 2">
    <name type="scientific">Aureobasidium pullulans</name>
    <name type="common">Black yeast</name>
    <name type="synonym">Pullularia pullulans</name>
    <dbReference type="NCBI Taxonomy" id="5580"/>
    <lineage>
        <taxon>Eukaryota</taxon>
        <taxon>Fungi</taxon>
        <taxon>Dikarya</taxon>
        <taxon>Ascomycota</taxon>
        <taxon>Pezizomycotina</taxon>
        <taxon>Dothideomycetes</taxon>
        <taxon>Dothideomycetidae</taxon>
        <taxon>Dothideales</taxon>
        <taxon>Saccotheciaceae</taxon>
        <taxon>Aureobasidium</taxon>
    </lineage>
</organism>
<dbReference type="Proteomes" id="UP000308953">
    <property type="component" value="Unassembled WGS sequence"/>
</dbReference>
<name>A0A4S9DUY7_AURPU</name>
<sequence length="142" mass="16448">MQNHVSIFNTMSALFIAMYKPLEGNYYHWALHLQTPHPLVFEVTGSHPSFSHQTSHETPETSSRRDRLVESIHVGDINTVDIEQLKEKINIQHVDNETVEWNCQDYVLEALESLVEECIVDGDDEVYNDGVERAKRKYYGPM</sequence>
<dbReference type="AlphaFoldDB" id="A0A4S9DUY7"/>
<evidence type="ECO:0000313" key="1">
    <source>
        <dbReference type="EMBL" id="THX24656.1"/>
    </source>
</evidence>
<dbReference type="EMBL" id="QZAV01000512">
    <property type="protein sequence ID" value="THX24656.1"/>
    <property type="molecule type" value="Genomic_DNA"/>
</dbReference>
<proteinExistence type="predicted"/>
<protein>
    <submittedName>
        <fullName evidence="1">Uncharacterized protein</fullName>
    </submittedName>
</protein>
<evidence type="ECO:0000313" key="2">
    <source>
        <dbReference type="Proteomes" id="UP000308953"/>
    </source>
</evidence>
<reference evidence="1 2" key="1">
    <citation type="submission" date="2018-10" db="EMBL/GenBank/DDBJ databases">
        <title>Fifty Aureobasidium pullulans genomes reveal a recombining polyextremotolerant generalist.</title>
        <authorList>
            <person name="Gostincar C."/>
            <person name="Turk M."/>
            <person name="Zajc J."/>
            <person name="Gunde-Cimerman N."/>
        </authorList>
    </citation>
    <scope>NUCLEOTIDE SEQUENCE [LARGE SCALE GENOMIC DNA]</scope>
    <source>
        <strain evidence="1 2">EXF-9785</strain>
    </source>
</reference>
<dbReference type="Pfam" id="PF20174">
    <property type="entry name" value="DUF6540"/>
    <property type="match status" value="1"/>
</dbReference>
<dbReference type="InterPro" id="IPR046670">
    <property type="entry name" value="DUF6540"/>
</dbReference>
<gene>
    <name evidence="1" type="ORF">D6D10_10083</name>
</gene>
<accession>A0A4S9DUY7</accession>
<comment type="caution">
    <text evidence="1">The sequence shown here is derived from an EMBL/GenBank/DDBJ whole genome shotgun (WGS) entry which is preliminary data.</text>
</comment>